<dbReference type="FunFam" id="3.40.50.2000:FF:000054">
    <property type="entry name" value="Glycosyltransferase"/>
    <property type="match status" value="2"/>
</dbReference>
<evidence type="ECO:0008006" key="6">
    <source>
        <dbReference type="Google" id="ProtNLM"/>
    </source>
</evidence>
<dbReference type="Gene3D" id="3.40.50.2000">
    <property type="entry name" value="Glycogen Phosphorylase B"/>
    <property type="match status" value="4"/>
</dbReference>
<dbReference type="OrthoDB" id="5835829at2759"/>
<dbReference type="PANTHER" id="PTHR48046">
    <property type="entry name" value="UDP-GLYCOSYLTRANSFERASE 72E1"/>
    <property type="match status" value="1"/>
</dbReference>
<protein>
    <recommendedName>
        <fullName evidence="6">Hydroquinone glucosyltransferase</fullName>
    </recommendedName>
</protein>
<evidence type="ECO:0000313" key="4">
    <source>
        <dbReference type="EMBL" id="KAJ8440674.1"/>
    </source>
</evidence>
<evidence type="ECO:0000256" key="2">
    <source>
        <dbReference type="ARBA" id="ARBA00022676"/>
    </source>
</evidence>
<evidence type="ECO:0000313" key="5">
    <source>
        <dbReference type="Proteomes" id="UP001153076"/>
    </source>
</evidence>
<keyword evidence="5" id="KW-1185">Reference proteome</keyword>
<dbReference type="AlphaFoldDB" id="A0A9Q1KBY9"/>
<dbReference type="Proteomes" id="UP001153076">
    <property type="component" value="Unassembled WGS sequence"/>
</dbReference>
<evidence type="ECO:0000256" key="3">
    <source>
        <dbReference type="ARBA" id="ARBA00022679"/>
    </source>
</evidence>
<evidence type="ECO:0000256" key="1">
    <source>
        <dbReference type="ARBA" id="ARBA00009995"/>
    </source>
</evidence>
<keyword evidence="3" id="KW-0808">Transferase</keyword>
<comment type="similarity">
    <text evidence="1">Belongs to the UDP-glycosyltransferase family.</text>
</comment>
<dbReference type="PROSITE" id="PS00375">
    <property type="entry name" value="UDPGT"/>
    <property type="match status" value="2"/>
</dbReference>
<proteinExistence type="inferred from homology"/>
<dbReference type="EMBL" id="JAKOGI010000186">
    <property type="protein sequence ID" value="KAJ8440674.1"/>
    <property type="molecule type" value="Genomic_DNA"/>
</dbReference>
<dbReference type="GO" id="GO:0008194">
    <property type="term" value="F:UDP-glycosyltransferase activity"/>
    <property type="evidence" value="ECO:0007669"/>
    <property type="project" value="InterPro"/>
</dbReference>
<comment type="caution">
    <text evidence="4">The sequence shown here is derived from an EMBL/GenBank/DDBJ whole genome shotgun (WGS) entry which is preliminary data.</text>
</comment>
<sequence length="982" mass="108019">MSEEKHYIAMLISPGMGHLIPLAELAQVLVSHHGFAVTLLIPTVAGQPLEAITNFLKTLPNDIDYILLPPVNFDDLPTGDSKPEVRICLAVTRSLGSIRDSLGSLASRTKLVALVTDCFSLDAFEVAKEVNVPFYLYIPTAAMNVHFMLYLPTLHEEVKCEFRDMPDPICLPGCVPLHGRDFVDPTQDRASEGYKWILHHSKRTCLADGILLNSFMELEPGPIEALLREEPGRPPVYPVGPIIQSGSRDEPGGSVECLRWLDGQPNGSVLFVSFGSGGTLTNEQIQELAYGLEMSGERFLWVVRSPDETSSSGSYFTAQTREDPFGFLPNGFVDRTRDRGLLVPSWAPQIKVLSHPSTGGFLTHCGWNSTLESITHGVPLIAWPLYAEQKTNAVMLTEGIKVAIRPKANQNGLIERDEISKVIKSLMREEQGKMIHSKAKELKEAAKATLDENGASTKMLKEKPNPQSCRTREGIKGAVRPRASHTGLIDRGEISRAIKSLIREEQGILAMEEPHIVIVPSPGMGHMIPLVEFAKLLVSRFNFSVSLMIPTSTQPTKAQTSFLNALPPSISHTFLPAVDPALLPDGVAHEVTIHHTLVYSLPSLRAALSELAHRARVVALVTDLFGTAYFDVARELGILPYMYFTTNAMCLLFLLNLPPLDKTVSCEYPAMPNPLVLPGCVPLYGKDFPDPCMDRNDESYGVVLYHVKRYVLSEGIFVNTFFDLERGAVRALRTEDRSCPRVYPVGPVIQSGQGGESDGSSECLSWLDRQPTGSVLFVSFGSGGTLSKRQLNELAIGLEKSGQRFLWVVRSPNDHSSNASFFTAQSQDDALGFLPHGYLDRIKDRGLLVPSWAPQIKILSHGSTGGFLTHCGWNSVLESIINGVPLIAWPLYAEQRMNAVMLNQGLKVALRPNANGRGLYEADEIARVVKELMKGKEGKGALRRMKEVSDLAKKAISEDGDSSKLLAEVAHQWSHSKLRFTK</sequence>
<dbReference type="SUPFAM" id="SSF53756">
    <property type="entry name" value="UDP-Glycosyltransferase/glycogen phosphorylase"/>
    <property type="match status" value="2"/>
</dbReference>
<gene>
    <name evidence="4" type="ORF">Cgig2_031091</name>
</gene>
<dbReference type="InterPro" id="IPR002213">
    <property type="entry name" value="UDP_glucos_trans"/>
</dbReference>
<organism evidence="4 5">
    <name type="scientific">Carnegiea gigantea</name>
    <dbReference type="NCBI Taxonomy" id="171969"/>
    <lineage>
        <taxon>Eukaryota</taxon>
        <taxon>Viridiplantae</taxon>
        <taxon>Streptophyta</taxon>
        <taxon>Embryophyta</taxon>
        <taxon>Tracheophyta</taxon>
        <taxon>Spermatophyta</taxon>
        <taxon>Magnoliopsida</taxon>
        <taxon>eudicotyledons</taxon>
        <taxon>Gunneridae</taxon>
        <taxon>Pentapetalae</taxon>
        <taxon>Caryophyllales</taxon>
        <taxon>Cactineae</taxon>
        <taxon>Cactaceae</taxon>
        <taxon>Cactoideae</taxon>
        <taxon>Echinocereeae</taxon>
        <taxon>Carnegiea</taxon>
    </lineage>
</organism>
<keyword evidence="2" id="KW-0328">Glycosyltransferase</keyword>
<dbReference type="Pfam" id="PF00201">
    <property type="entry name" value="UDPGT"/>
    <property type="match status" value="2"/>
</dbReference>
<accession>A0A9Q1KBY9</accession>
<dbReference type="InterPro" id="IPR035595">
    <property type="entry name" value="UDP_glycos_trans_CS"/>
</dbReference>
<name>A0A9Q1KBY9_9CARY</name>
<reference evidence="4" key="1">
    <citation type="submission" date="2022-04" db="EMBL/GenBank/DDBJ databases">
        <title>Carnegiea gigantea Genome sequencing and assembly v2.</title>
        <authorList>
            <person name="Copetti D."/>
            <person name="Sanderson M.J."/>
            <person name="Burquez A."/>
            <person name="Wojciechowski M.F."/>
        </authorList>
    </citation>
    <scope>NUCLEOTIDE SEQUENCE</scope>
    <source>
        <strain evidence="4">SGP5-SGP5p</strain>
        <tissue evidence="4">Aerial part</tissue>
    </source>
</reference>
<dbReference type="CDD" id="cd03784">
    <property type="entry name" value="GT1_Gtf-like"/>
    <property type="match status" value="2"/>
</dbReference>
<dbReference type="PANTHER" id="PTHR48046:SF6">
    <property type="entry name" value="GLYCOSYLTRANSFERASE"/>
    <property type="match status" value="1"/>
</dbReference>
<dbReference type="FunFam" id="3.40.50.2000:FF:000051">
    <property type="entry name" value="Glycosyltransferase"/>
    <property type="match status" value="2"/>
</dbReference>